<keyword evidence="3" id="KW-0808">Transferase</keyword>
<evidence type="ECO:0000256" key="1">
    <source>
        <dbReference type="SAM" id="MobiDB-lite"/>
    </source>
</evidence>
<keyword evidence="2" id="KW-0732">Signal</keyword>
<feature type="signal peptide" evidence="2">
    <location>
        <begin position="1"/>
        <end position="18"/>
    </location>
</feature>
<feature type="region of interest" description="Disordered" evidence="1">
    <location>
        <begin position="265"/>
        <end position="293"/>
    </location>
</feature>
<accession>B4DJT0</accession>
<evidence type="ECO:0000256" key="2">
    <source>
        <dbReference type="SAM" id="SignalP"/>
    </source>
</evidence>
<proteinExistence type="evidence at transcript level"/>
<keyword evidence="3" id="KW-0675">Receptor</keyword>
<sequence length="450" mass="48316">MGAIGLLWLLPLLLSTAAVGSGMGTGQRAGSPAAGPPLQPREPLSYSRLQRKSLAVDFVVPSLFRVYARDLLLPPSSSELKAGRPEARGSLALDCAPLLRLLGPAPGVSWTAGSPAPAEARTLSRVLKGGSVRKLRRAKQLVLELGEEAILEGCVGPPGEAAVGLLQFNLSELFSWWIRQGEGRLRIRLMPEKKASEVGREGRLSAAIRASQPRLLFQIFGTGHSSLESPTNMPSPSPDYFTWNLTWIMKDSFPFLSHRSRYGLERSPAAPPPLPTTSSGKAAKKPTAAEVSVRVPRGPAVEGGHVNMAFSQSNPPSELHKVHGSRNKPTSLWNPTYGSWFTEKPTKKNNPIAKKEPHDRGNLGLEGSCTVPPNVATGRLPGASLLLEPSSLTANMKEVPLFRLRHFPCGNVNYGYQQQGLPLEAATAPGAGHYEDTILKSKNSMNQPGP</sequence>
<keyword evidence="3" id="KW-0418">Kinase</keyword>
<dbReference type="EMBL" id="AK296218">
    <property type="protein sequence ID" value="BAG58942.1"/>
    <property type="molecule type" value="mRNA"/>
</dbReference>
<organism evidence="3">
    <name type="scientific">Homo sapiens</name>
    <name type="common">Human</name>
    <dbReference type="NCBI Taxonomy" id="9606"/>
    <lineage>
        <taxon>Eukaryota</taxon>
        <taxon>Metazoa</taxon>
        <taxon>Chordata</taxon>
        <taxon>Craniata</taxon>
        <taxon>Vertebrata</taxon>
        <taxon>Euteleostomi</taxon>
        <taxon>Mammalia</taxon>
        <taxon>Eutheria</taxon>
        <taxon>Euarchontoglires</taxon>
        <taxon>Primates</taxon>
        <taxon>Haplorrhini</taxon>
        <taxon>Catarrhini</taxon>
        <taxon>Hominidae</taxon>
        <taxon>Homo</taxon>
    </lineage>
</organism>
<evidence type="ECO:0000313" key="3">
    <source>
        <dbReference type="EMBL" id="BAG58942.1"/>
    </source>
</evidence>
<protein>
    <submittedName>
        <fullName evidence="3">cDNA FLJ60605, highly similar to ALK tyrosine kinase receptor</fullName>
    </submittedName>
</protein>
<feature type="region of interest" description="Disordered" evidence="1">
    <location>
        <begin position="344"/>
        <end position="370"/>
    </location>
</feature>
<dbReference type="AlphaFoldDB" id="B4DJT0"/>
<feature type="chain" id="PRO_5002803358" evidence="2">
    <location>
        <begin position="19"/>
        <end position="450"/>
    </location>
</feature>
<name>B4DJT0_HUMAN</name>
<dbReference type="PeptideAtlas" id="B4DJT0"/>
<dbReference type="GO" id="GO:0016301">
    <property type="term" value="F:kinase activity"/>
    <property type="evidence" value="ECO:0007669"/>
    <property type="project" value="UniProtKB-KW"/>
</dbReference>
<reference evidence="3" key="1">
    <citation type="submission" date="2007-10" db="EMBL/GenBank/DDBJ databases">
        <title>NEDO human cDNA sequencing project focused on splicing variants.</title>
        <authorList>
            <person name="Wakamatsu A."/>
            <person name="Yamamoto J."/>
            <person name="Kimura K."/>
            <person name="Ishii S."/>
            <person name="Watanabe K."/>
            <person name="Sugiyama A."/>
            <person name="Murakawa K."/>
            <person name="Kaida T."/>
            <person name="Tsuchiya K."/>
            <person name="Fukuzumi Y."/>
            <person name="Kumagai A."/>
            <person name="Oishi Y."/>
            <person name="Yamamoto S."/>
            <person name="Ono Y."/>
            <person name="Komori Y."/>
            <person name="Yamazaki M."/>
            <person name="Kisu Y."/>
            <person name="Nishikawa T."/>
            <person name="Sugano S."/>
            <person name="Nomura N."/>
            <person name="Isogai T."/>
        </authorList>
    </citation>
    <scope>NUCLEOTIDE SEQUENCE</scope>
    <source>
        <tissue evidence="3">Thalamus</tissue>
    </source>
</reference>